<evidence type="ECO:0000256" key="1">
    <source>
        <dbReference type="ARBA" id="ARBA00006594"/>
    </source>
</evidence>
<evidence type="ECO:0000313" key="9">
    <source>
        <dbReference type="EMBL" id="PIQ89761.1"/>
    </source>
</evidence>
<dbReference type="InterPro" id="IPR002941">
    <property type="entry name" value="DNA_methylase_N4/N6"/>
</dbReference>
<dbReference type="InterPro" id="IPR029063">
    <property type="entry name" value="SAM-dependent_MTases_sf"/>
</dbReference>
<dbReference type="Proteomes" id="UP000229641">
    <property type="component" value="Unassembled WGS sequence"/>
</dbReference>
<evidence type="ECO:0000256" key="2">
    <source>
        <dbReference type="ARBA" id="ARBA00011900"/>
    </source>
</evidence>
<dbReference type="Gene3D" id="3.40.50.150">
    <property type="entry name" value="Vaccinia Virus protein VP39"/>
    <property type="match status" value="1"/>
</dbReference>
<evidence type="ECO:0000256" key="6">
    <source>
        <dbReference type="ARBA" id="ARBA00047942"/>
    </source>
</evidence>
<organism evidence="9 10">
    <name type="scientific">Candidatus Ghiorseimicrobium undicola</name>
    <dbReference type="NCBI Taxonomy" id="1974746"/>
    <lineage>
        <taxon>Bacteria</taxon>
        <taxon>Pseudomonadati</taxon>
        <taxon>Candidatus Omnitrophota</taxon>
        <taxon>Candidatus Ghiorseimicrobium</taxon>
    </lineage>
</organism>
<evidence type="ECO:0000256" key="5">
    <source>
        <dbReference type="ARBA" id="ARBA00022691"/>
    </source>
</evidence>
<keyword evidence="5" id="KW-0949">S-adenosyl-L-methionine</keyword>
<dbReference type="AlphaFoldDB" id="A0A2H0LZE1"/>
<dbReference type="InterPro" id="IPR002052">
    <property type="entry name" value="DNA_methylase_N6_adenine_CS"/>
</dbReference>
<dbReference type="Pfam" id="PF01555">
    <property type="entry name" value="N6_N4_Mtase"/>
    <property type="match status" value="1"/>
</dbReference>
<dbReference type="SUPFAM" id="SSF53335">
    <property type="entry name" value="S-adenosyl-L-methionine-dependent methyltransferases"/>
    <property type="match status" value="1"/>
</dbReference>
<dbReference type="GO" id="GO:0032259">
    <property type="term" value="P:methylation"/>
    <property type="evidence" value="ECO:0007669"/>
    <property type="project" value="UniProtKB-KW"/>
</dbReference>
<dbReference type="PROSITE" id="PS00092">
    <property type="entry name" value="N6_MTASE"/>
    <property type="match status" value="1"/>
</dbReference>
<evidence type="ECO:0000256" key="4">
    <source>
        <dbReference type="ARBA" id="ARBA00022679"/>
    </source>
</evidence>
<reference evidence="9 10" key="1">
    <citation type="submission" date="2017-09" db="EMBL/GenBank/DDBJ databases">
        <title>Depth-based differentiation of microbial function through sediment-hosted aquifers and enrichment of novel symbionts in the deep terrestrial subsurface.</title>
        <authorList>
            <person name="Probst A.J."/>
            <person name="Ladd B."/>
            <person name="Jarett J.K."/>
            <person name="Geller-Mcgrath D.E."/>
            <person name="Sieber C.M."/>
            <person name="Emerson J.B."/>
            <person name="Anantharaman K."/>
            <person name="Thomas B.C."/>
            <person name="Malmstrom R."/>
            <person name="Stieglmeier M."/>
            <person name="Klingl A."/>
            <person name="Woyke T."/>
            <person name="Ryan C.M."/>
            <person name="Banfield J.F."/>
        </authorList>
    </citation>
    <scope>NUCLEOTIDE SEQUENCE [LARGE SCALE GENOMIC DNA]</scope>
    <source>
        <strain evidence="9">CG11_big_fil_rev_8_21_14_0_20_42_13</strain>
    </source>
</reference>
<sequence>MQNLMSDLMKLFQKDERIFADGKLLKNKLTELALKLDQVLIELLLSDDKAKEHFFIEKLAKKEKVLVFDKDKFIAFVNNKEFLSDSFTGFKNKIGLVTNRDYLKEKGDVVLAWAYKDCVLEGGQDKEDQKRDEVFYNETLSPDEIDRLFEPKVLTNFKKYDSKGEHKVAEFDADDNLIIKGNNLLALHCLKQQFRGQVKLIYIDPPYNTDGPEDYFQYNDSFNHSTWLTFMRNRLEIARDLLSSDGAIYVQLDYNEVHYCKILLDEIFGRNNFQREIIWRIGWVSGYKSADKNWVRNHDSILFYSKDKTQLKFIKKYIPYPEDYVRRDGAKPDGEGYPYEDTWNCNELDPLNSIAIVSFSKEKVGDFKGQKNEALIQRIVEAHTKEGDLILDFFAGSGTTASVGLKLKRRCICIEQIEGQIKKQITRLKATIAGDQVGISKTINWKGGGSFVYAELMEWNEQYMSEIKDADSSRKLLNIYEKMKKEAFFRYDVDLSKFEEKEFEKLPLKEQKQILCECLDKNHLYINLSEIDDATYKVSADDKKLNKEFYNTVV</sequence>
<dbReference type="Pfam" id="PF12564">
    <property type="entry name" value="TypeIII_RM_meth"/>
    <property type="match status" value="1"/>
</dbReference>
<evidence type="ECO:0000313" key="10">
    <source>
        <dbReference type="Proteomes" id="UP000229641"/>
    </source>
</evidence>
<protein>
    <recommendedName>
        <fullName evidence="2">site-specific DNA-methyltransferase (adenine-specific)</fullName>
        <ecNumber evidence="2">2.1.1.72</ecNumber>
    </recommendedName>
</protein>
<dbReference type="EC" id="2.1.1.72" evidence="2"/>
<dbReference type="InterPro" id="IPR002295">
    <property type="entry name" value="N4/N6-MTase_EcoPI_Mod-like"/>
</dbReference>
<dbReference type="GO" id="GO:0008170">
    <property type="term" value="F:N-methyltransferase activity"/>
    <property type="evidence" value="ECO:0007669"/>
    <property type="project" value="InterPro"/>
</dbReference>
<keyword evidence="4" id="KW-0808">Transferase</keyword>
<feature type="domain" description="DNA methylase N-4/N-6" evidence="7">
    <location>
        <begin position="198"/>
        <end position="422"/>
    </location>
</feature>
<evidence type="ECO:0000256" key="3">
    <source>
        <dbReference type="ARBA" id="ARBA00022603"/>
    </source>
</evidence>
<accession>A0A2H0LZE1</accession>
<comment type="similarity">
    <text evidence="1">Belongs to the N(4)/N(6)-methyltransferase family.</text>
</comment>
<keyword evidence="3 9" id="KW-0489">Methyltransferase</keyword>
<feature type="domain" description="Type III restriction/modification enzyme methylation subunit" evidence="8">
    <location>
        <begin position="37"/>
        <end position="96"/>
    </location>
</feature>
<comment type="caution">
    <text evidence="9">The sequence shown here is derived from an EMBL/GenBank/DDBJ whole genome shotgun (WGS) entry which is preliminary data.</text>
</comment>
<evidence type="ECO:0000259" key="8">
    <source>
        <dbReference type="Pfam" id="PF12564"/>
    </source>
</evidence>
<dbReference type="EMBL" id="PCWA01000016">
    <property type="protein sequence ID" value="PIQ89761.1"/>
    <property type="molecule type" value="Genomic_DNA"/>
</dbReference>
<name>A0A2H0LZE1_9BACT</name>
<dbReference type="PIRSF" id="PIRSF015855">
    <property type="entry name" value="TypeIII_Mtase_mKpnI"/>
    <property type="match status" value="1"/>
</dbReference>
<gene>
    <name evidence="9" type="ORF">COV72_01560</name>
</gene>
<dbReference type="PRINTS" id="PR00506">
    <property type="entry name" value="D21N6MTFRASE"/>
</dbReference>
<dbReference type="GO" id="GO:0009007">
    <property type="term" value="F:site-specific DNA-methyltransferase (adenine-specific) activity"/>
    <property type="evidence" value="ECO:0007669"/>
    <property type="project" value="UniProtKB-EC"/>
</dbReference>
<comment type="catalytic activity">
    <reaction evidence="6">
        <text>a 2'-deoxyadenosine in DNA + S-adenosyl-L-methionine = an N(6)-methyl-2'-deoxyadenosine in DNA + S-adenosyl-L-homocysteine + H(+)</text>
        <dbReference type="Rhea" id="RHEA:15197"/>
        <dbReference type="Rhea" id="RHEA-COMP:12418"/>
        <dbReference type="Rhea" id="RHEA-COMP:12419"/>
        <dbReference type="ChEBI" id="CHEBI:15378"/>
        <dbReference type="ChEBI" id="CHEBI:57856"/>
        <dbReference type="ChEBI" id="CHEBI:59789"/>
        <dbReference type="ChEBI" id="CHEBI:90615"/>
        <dbReference type="ChEBI" id="CHEBI:90616"/>
        <dbReference type="EC" id="2.1.1.72"/>
    </reaction>
</comment>
<proteinExistence type="inferred from homology"/>
<evidence type="ECO:0000259" key="7">
    <source>
        <dbReference type="Pfam" id="PF01555"/>
    </source>
</evidence>
<dbReference type="InterPro" id="IPR022221">
    <property type="entry name" value="TypeIII_RM_meth"/>
</dbReference>
<dbReference type="GO" id="GO:0003677">
    <property type="term" value="F:DNA binding"/>
    <property type="evidence" value="ECO:0007669"/>
    <property type="project" value="InterPro"/>
</dbReference>